<gene>
    <name evidence="2" type="ORF">FRACYDRAFT_233310</name>
</gene>
<reference evidence="2 3" key="1">
    <citation type="submission" date="2016-09" db="EMBL/GenBank/DDBJ databases">
        <title>Extensive genetic diversity and differential bi-allelic expression allows diatom success in the polar Southern Ocean.</title>
        <authorList>
            <consortium name="DOE Joint Genome Institute"/>
            <person name="Mock T."/>
            <person name="Otillar R.P."/>
            <person name="Strauss J."/>
            <person name="Dupont C."/>
            <person name="Frickenhaus S."/>
            <person name="Maumus F."/>
            <person name="Mcmullan M."/>
            <person name="Sanges R."/>
            <person name="Schmutz J."/>
            <person name="Toseland A."/>
            <person name="Valas R."/>
            <person name="Veluchamy A."/>
            <person name="Ward B.J."/>
            <person name="Allen A."/>
            <person name="Barry K."/>
            <person name="Falciatore A."/>
            <person name="Ferrante M."/>
            <person name="Fortunato A.E."/>
            <person name="Gloeckner G."/>
            <person name="Gruber A."/>
            <person name="Hipkin R."/>
            <person name="Janech M."/>
            <person name="Kroth P."/>
            <person name="Leese F."/>
            <person name="Lindquist E."/>
            <person name="Lyon B.R."/>
            <person name="Martin J."/>
            <person name="Mayer C."/>
            <person name="Parker M."/>
            <person name="Quesneville H."/>
            <person name="Raymond J."/>
            <person name="Uhlig C."/>
            <person name="Valentin K.U."/>
            <person name="Worden A.Z."/>
            <person name="Armbrust E.V."/>
            <person name="Bowler C."/>
            <person name="Green B."/>
            <person name="Moulton V."/>
            <person name="Van Oosterhout C."/>
            <person name="Grigoriev I."/>
        </authorList>
    </citation>
    <scope>NUCLEOTIDE SEQUENCE [LARGE SCALE GENOMIC DNA]</scope>
    <source>
        <strain evidence="2 3">CCMP1102</strain>
    </source>
</reference>
<feature type="compositionally biased region" description="Low complexity" evidence="1">
    <location>
        <begin position="52"/>
        <end position="78"/>
    </location>
</feature>
<evidence type="ECO:0000313" key="2">
    <source>
        <dbReference type="EMBL" id="OEU23142.1"/>
    </source>
</evidence>
<feature type="compositionally biased region" description="Basic and acidic residues" evidence="1">
    <location>
        <begin position="527"/>
        <end position="545"/>
    </location>
</feature>
<accession>A0A1E7FYB1</accession>
<dbReference type="EMBL" id="KV784353">
    <property type="protein sequence ID" value="OEU23142.1"/>
    <property type="molecule type" value="Genomic_DNA"/>
</dbReference>
<sequence length="759" mass="84018">MTVDNDQFYSVDVDFDVNSTTRGSIKSNKNRKLKNPAGRKNHHRNKKKIAPTSTTTTTTTNYNNNNSSNKSSSSYNNNIIKGNCSNRLSRSVRFSSDGSSIGVSGNSSINSNGWSNNFGNKDCYNDDVSSLHFDEYGYDAKSRYGDDDDNDDNDSVSQFFNAPTRRELSTALFKLVEPNGSTSDALSSLSKLRMWGLVADTDEVTTKLLLEYQAVPTLLYFVRDIIEKRRILSMKVKNNSASSNSNNNNNKQIQIQMQLYIDEANNNELCLHQAMQVIYHCTCFRDGDSGKNKNQNNSNKATISVVANANNCANTTTSSATITNATGIDGGGNGGSSSLSAKHNVITQLVETDGIELLVTILEEQLRILAQANGSKNAFSSLLKGCKSPPKATKEQFDTSINNSNSTIGQYSHSVSKSVWLILMNVGTCDNAIKLLKTTSQKKYSHQLKRFVMGIVIGLNYRFYVSGLGDGGGGGSSGGAVNQHHIMPITQNSSRDTDGNHGGDASSWMEDLFITLCRLVGSKHADSVDNNERNEKKGNIQKETTKQNNNNNIIQPDDHDEIRSLLIEKWIVKKCLKLLLDEKNNVLGKDSFITTLAMSFFYACIQFSVRYKKLNNPKNCIIAKKKHNNNNENVENEGEYNGNSDDNDNNIDMNAEKTVSRSLDYDRLIHFTLKSMKSFPSHQLVQATGCLILESIPKPYKLLWMNTNRGRTMMVSTTAKSSISTDSTSSLSFTPHQKTIASAFVKEVLEPCSWYCVDT</sequence>
<dbReference type="Proteomes" id="UP000095751">
    <property type="component" value="Unassembled WGS sequence"/>
</dbReference>
<protein>
    <submittedName>
        <fullName evidence="2">Uncharacterized protein</fullName>
    </submittedName>
</protein>
<dbReference type="GO" id="GO:0005654">
    <property type="term" value="C:nucleoplasm"/>
    <property type="evidence" value="ECO:0007669"/>
    <property type="project" value="TreeGrafter"/>
</dbReference>
<dbReference type="GO" id="GO:0005730">
    <property type="term" value="C:nucleolus"/>
    <property type="evidence" value="ECO:0007669"/>
    <property type="project" value="TreeGrafter"/>
</dbReference>
<name>A0A1E7FYB1_9STRA</name>
<proteinExistence type="predicted"/>
<evidence type="ECO:0000313" key="3">
    <source>
        <dbReference type="Proteomes" id="UP000095751"/>
    </source>
</evidence>
<keyword evidence="3" id="KW-1185">Reference proteome</keyword>
<feature type="region of interest" description="Disordered" evidence="1">
    <location>
        <begin position="19"/>
        <end position="78"/>
    </location>
</feature>
<feature type="region of interest" description="Disordered" evidence="1">
    <location>
        <begin position="527"/>
        <end position="556"/>
    </location>
</feature>
<dbReference type="KEGG" id="fcy:FRACYDRAFT_233310"/>
<dbReference type="AlphaFoldDB" id="A0A1E7FYB1"/>
<dbReference type="PANTHER" id="PTHR16148:SF14">
    <property type="entry name" value="MYND-TYPE DOMAIN-CONTAINING PROTEIN"/>
    <property type="match status" value="1"/>
</dbReference>
<feature type="compositionally biased region" description="Basic residues" evidence="1">
    <location>
        <begin position="28"/>
        <end position="49"/>
    </location>
</feature>
<dbReference type="OrthoDB" id="10600367at2759"/>
<feature type="region of interest" description="Disordered" evidence="1">
    <location>
        <begin position="631"/>
        <end position="652"/>
    </location>
</feature>
<organism evidence="2 3">
    <name type="scientific">Fragilariopsis cylindrus CCMP1102</name>
    <dbReference type="NCBI Taxonomy" id="635003"/>
    <lineage>
        <taxon>Eukaryota</taxon>
        <taxon>Sar</taxon>
        <taxon>Stramenopiles</taxon>
        <taxon>Ochrophyta</taxon>
        <taxon>Bacillariophyta</taxon>
        <taxon>Bacillariophyceae</taxon>
        <taxon>Bacillariophycidae</taxon>
        <taxon>Bacillariales</taxon>
        <taxon>Bacillariaceae</taxon>
        <taxon>Fragilariopsis</taxon>
    </lineage>
</organism>
<dbReference type="PANTHER" id="PTHR16148">
    <property type="entry name" value="NF-KAPPA-B-REPRESSING FACTOR-RELATED"/>
    <property type="match status" value="1"/>
</dbReference>
<dbReference type="InParanoid" id="A0A1E7FYB1"/>
<evidence type="ECO:0000256" key="1">
    <source>
        <dbReference type="SAM" id="MobiDB-lite"/>
    </source>
</evidence>
<feature type="compositionally biased region" description="Low complexity" evidence="1">
    <location>
        <begin position="546"/>
        <end position="555"/>
    </location>
</feature>